<comment type="caution">
    <text evidence="1">The sequence shown here is derived from an EMBL/GenBank/DDBJ whole genome shotgun (WGS) entry which is preliminary data.</text>
</comment>
<keyword evidence="2" id="KW-1185">Reference proteome</keyword>
<dbReference type="SUPFAM" id="SSF52402">
    <property type="entry name" value="Adenine nucleotide alpha hydrolases-like"/>
    <property type="match status" value="1"/>
</dbReference>
<dbReference type="Proteomes" id="UP001180825">
    <property type="component" value="Unassembled WGS sequence"/>
</dbReference>
<sequence length="391" mass="45057">MNTSSSLSSPNEMRPYAICSHCIMDTSDPNIRFDDRGHCDYCNNYDATIAPNWHTDERGAAKLAALAETIRAAGKGKDFDCIIGLSGGLDSSYAAYVAKEKMGLRPLLFHVDAGWNTDQAVGNIEKLVDGLGLDLYTEVVNWEAVKRMQVAFLRAGIPDQDLVQDAAFFSGLYKFARQYNIKHIITGSNFSTECCREPEEWGGYLGIDKRLFGDIWARCGDGQPNDEFPLVDILVYKIWYQKVLGMTVHHPLNFVPYVKKDAEDELGQRYGWQRFQHKHHESRFTRFYEDYWLPRKFGFHKRRAHFSSLIMTGQLTRDAALARIAKPEMDEHFLKQEFEYVAHKLDLTVDELQQIFDAPNKTFRDYKNKRDLIGFGANAMRRLGLEKRFFR</sequence>
<dbReference type="InterPro" id="IPR014729">
    <property type="entry name" value="Rossmann-like_a/b/a_fold"/>
</dbReference>
<dbReference type="NCBIfam" id="TIGR03573">
    <property type="entry name" value="WbuX"/>
    <property type="match status" value="1"/>
</dbReference>
<evidence type="ECO:0000313" key="1">
    <source>
        <dbReference type="EMBL" id="MDR7334732.1"/>
    </source>
</evidence>
<gene>
    <name evidence="1" type="ORF">J2X21_003896</name>
</gene>
<dbReference type="RefSeq" id="WP_310331364.1">
    <property type="nucleotide sequence ID" value="NZ_JAVDXV010000008.1"/>
</dbReference>
<dbReference type="EMBL" id="JAVDXV010000008">
    <property type="protein sequence ID" value="MDR7334732.1"/>
    <property type="molecule type" value="Genomic_DNA"/>
</dbReference>
<evidence type="ECO:0000313" key="2">
    <source>
        <dbReference type="Proteomes" id="UP001180825"/>
    </source>
</evidence>
<organism evidence="1 2">
    <name type="scientific">Roseateles asaccharophilus</name>
    <dbReference type="NCBI Taxonomy" id="582607"/>
    <lineage>
        <taxon>Bacteria</taxon>
        <taxon>Pseudomonadati</taxon>
        <taxon>Pseudomonadota</taxon>
        <taxon>Betaproteobacteria</taxon>
        <taxon>Burkholderiales</taxon>
        <taxon>Sphaerotilaceae</taxon>
        <taxon>Roseateles</taxon>
    </lineage>
</organism>
<accession>A0ABU2ABZ8</accession>
<name>A0ABU2ABZ8_9BURK</name>
<protein>
    <submittedName>
        <fullName evidence="1">N-acetyl sugar amidotransferase</fullName>
    </submittedName>
</protein>
<dbReference type="CDD" id="cd01996">
    <property type="entry name" value="AANH_WbpG-like"/>
    <property type="match status" value="1"/>
</dbReference>
<dbReference type="Gene3D" id="3.40.50.620">
    <property type="entry name" value="HUPs"/>
    <property type="match status" value="1"/>
</dbReference>
<reference evidence="1 2" key="1">
    <citation type="submission" date="2023-07" db="EMBL/GenBank/DDBJ databases">
        <title>Sorghum-associated microbial communities from plants grown in Nebraska, USA.</title>
        <authorList>
            <person name="Schachtman D."/>
        </authorList>
    </citation>
    <scope>NUCLEOTIDE SEQUENCE [LARGE SCALE GENOMIC DNA]</scope>
    <source>
        <strain evidence="1 2">BE316</strain>
    </source>
</reference>
<dbReference type="InterPro" id="IPR020022">
    <property type="entry name" value="N-acetyl_sugar_amidoTrfase"/>
</dbReference>
<proteinExistence type="predicted"/>